<dbReference type="CDD" id="cd05325">
    <property type="entry name" value="carb_red_sniffer_like_SDR_c"/>
    <property type="match status" value="1"/>
</dbReference>
<gene>
    <name evidence="10" type="primary">Nor1-1</name>
    <name evidence="10" type="ORF">C8035_v008240</name>
</gene>
<evidence type="ECO:0000256" key="5">
    <source>
        <dbReference type="ARBA" id="ARBA00022857"/>
    </source>
</evidence>
<reference evidence="10 11" key="1">
    <citation type="submission" date="2018-11" db="EMBL/GenBank/DDBJ databases">
        <title>Genome sequence and assembly of Colletotrichum spinosum.</title>
        <authorList>
            <person name="Gan P."/>
            <person name="Shirasu K."/>
        </authorList>
    </citation>
    <scope>NUCLEOTIDE SEQUENCE [LARGE SCALE GENOMIC DNA]</scope>
    <source>
        <strain evidence="10 11">CBS 515.97</strain>
    </source>
</reference>
<accession>A0A4R8QHJ5</accession>
<keyword evidence="7" id="KW-0560">Oxidoreductase</keyword>
<evidence type="ECO:0000313" key="11">
    <source>
        <dbReference type="Proteomes" id="UP000295083"/>
    </source>
</evidence>
<evidence type="ECO:0000313" key="10">
    <source>
        <dbReference type="EMBL" id="TDZ36496.1"/>
    </source>
</evidence>
<dbReference type="PANTHER" id="PTHR43544:SF7">
    <property type="entry name" value="NADB-LER2"/>
    <property type="match status" value="1"/>
</dbReference>
<dbReference type="GO" id="GO:0005737">
    <property type="term" value="C:cytoplasm"/>
    <property type="evidence" value="ECO:0007669"/>
    <property type="project" value="TreeGrafter"/>
</dbReference>
<dbReference type="PRINTS" id="PR00081">
    <property type="entry name" value="GDHRDH"/>
</dbReference>
<dbReference type="GO" id="GO:0005384">
    <property type="term" value="F:manganese ion transmembrane transporter activity"/>
    <property type="evidence" value="ECO:0007669"/>
    <property type="project" value="InterPro"/>
</dbReference>
<dbReference type="Gene3D" id="3.40.50.720">
    <property type="entry name" value="NAD(P)-binding Rossmann-like Domain"/>
    <property type="match status" value="1"/>
</dbReference>
<dbReference type="GO" id="GO:0030026">
    <property type="term" value="P:intracellular manganese ion homeostasis"/>
    <property type="evidence" value="ECO:0007669"/>
    <property type="project" value="InterPro"/>
</dbReference>
<keyword evidence="8" id="KW-0472">Membrane</keyword>
<protein>
    <submittedName>
        <fullName evidence="10">Norsolorinic acid ketoreductase nor1</fullName>
    </submittedName>
</protein>
<dbReference type="Proteomes" id="UP000295083">
    <property type="component" value="Unassembled WGS sequence"/>
</dbReference>
<keyword evidence="5" id="KW-0521">NADP</keyword>
<evidence type="ECO:0000256" key="8">
    <source>
        <dbReference type="ARBA" id="ARBA00023136"/>
    </source>
</evidence>
<evidence type="ECO:0000256" key="4">
    <source>
        <dbReference type="ARBA" id="ARBA00022692"/>
    </source>
</evidence>
<sequence length="408" mass="42957">MVSPNLARFLSDLTLGFSDGLTVPFALTAGLSSLGRSETVIYAGLAELCAGCISMGIGGYLAARDASHGTNSAVRRSSESGEEAVMLLERPSEESLEEDDGEKKGRTFDDNTELGRYLQPLGLPESGMAAIFEAIETQPGGLPWVAKRIASIQTSNWVETYLITGANRGIGRGFVTFLLQRPSTTVVAAVRDPSHTTSQSLSSLAAAEGSKLVVVKVDSAIDSDPAAAISALQTEHNIAALDVVVANAGIAADVTPAAKPDTELTLDHFRVNAIAPMHLAGAAFPLLRKSASPVFVAISSVAGSIELQEKLVGVLGDMSPYGASKAALAWFVRRLHFEEPWLTSFTFQPGLVETEMGDRLARKVGMDLSNLGAISVETSVESMVAVLDGATREIGGTFRKYDGSALPW</sequence>
<dbReference type="Pfam" id="PF01988">
    <property type="entry name" value="VIT1"/>
    <property type="match status" value="1"/>
</dbReference>
<dbReference type="Pfam" id="PF00106">
    <property type="entry name" value="adh_short"/>
    <property type="match status" value="1"/>
</dbReference>
<proteinExistence type="inferred from homology"/>
<evidence type="ECO:0000256" key="7">
    <source>
        <dbReference type="ARBA" id="ARBA00023002"/>
    </source>
</evidence>
<keyword evidence="6" id="KW-1133">Transmembrane helix</keyword>
<dbReference type="InterPro" id="IPR036291">
    <property type="entry name" value="NAD(P)-bd_dom_sf"/>
</dbReference>
<feature type="region of interest" description="Disordered" evidence="9">
    <location>
        <begin position="89"/>
        <end position="110"/>
    </location>
</feature>
<comment type="similarity">
    <text evidence="3">Belongs to the CCC1 family.</text>
</comment>
<evidence type="ECO:0000256" key="9">
    <source>
        <dbReference type="SAM" id="MobiDB-lite"/>
    </source>
</evidence>
<keyword evidence="11" id="KW-1185">Reference proteome</keyword>
<dbReference type="EMBL" id="QAPG01000031">
    <property type="protein sequence ID" value="TDZ36496.1"/>
    <property type="molecule type" value="Genomic_DNA"/>
</dbReference>
<dbReference type="InterPro" id="IPR002347">
    <property type="entry name" value="SDR_fam"/>
</dbReference>
<dbReference type="AlphaFoldDB" id="A0A4R8QHJ5"/>
<keyword evidence="4" id="KW-0812">Transmembrane</keyword>
<comment type="caution">
    <text evidence="10">The sequence shown here is derived from an EMBL/GenBank/DDBJ whole genome shotgun (WGS) entry which is preliminary data.</text>
</comment>
<dbReference type="GO" id="GO:0016491">
    <property type="term" value="F:oxidoreductase activity"/>
    <property type="evidence" value="ECO:0007669"/>
    <property type="project" value="UniProtKB-KW"/>
</dbReference>
<comment type="similarity">
    <text evidence="2">Belongs to the short-chain dehydrogenases/reductases (SDR) family.</text>
</comment>
<comment type="subcellular location">
    <subcellularLocation>
        <location evidence="1">Endomembrane system</location>
        <topology evidence="1">Multi-pass membrane protein</topology>
    </subcellularLocation>
</comment>
<organism evidence="10 11">
    <name type="scientific">Colletotrichum spinosum</name>
    <dbReference type="NCBI Taxonomy" id="1347390"/>
    <lineage>
        <taxon>Eukaryota</taxon>
        <taxon>Fungi</taxon>
        <taxon>Dikarya</taxon>
        <taxon>Ascomycota</taxon>
        <taxon>Pezizomycotina</taxon>
        <taxon>Sordariomycetes</taxon>
        <taxon>Hypocreomycetidae</taxon>
        <taxon>Glomerellales</taxon>
        <taxon>Glomerellaceae</taxon>
        <taxon>Colletotrichum</taxon>
        <taxon>Colletotrichum orbiculare species complex</taxon>
    </lineage>
</organism>
<dbReference type="InterPro" id="IPR008217">
    <property type="entry name" value="Ccc1_fam"/>
</dbReference>
<evidence type="ECO:0000256" key="6">
    <source>
        <dbReference type="ARBA" id="ARBA00022989"/>
    </source>
</evidence>
<evidence type="ECO:0000256" key="3">
    <source>
        <dbReference type="ARBA" id="ARBA00007049"/>
    </source>
</evidence>
<dbReference type="GO" id="GO:0012505">
    <property type="term" value="C:endomembrane system"/>
    <property type="evidence" value="ECO:0007669"/>
    <property type="project" value="UniProtKB-SubCell"/>
</dbReference>
<dbReference type="SUPFAM" id="SSF51735">
    <property type="entry name" value="NAD(P)-binding Rossmann-fold domains"/>
    <property type="match status" value="1"/>
</dbReference>
<dbReference type="PANTHER" id="PTHR43544">
    <property type="entry name" value="SHORT-CHAIN DEHYDROGENASE/REDUCTASE"/>
    <property type="match status" value="1"/>
</dbReference>
<evidence type="ECO:0000256" key="2">
    <source>
        <dbReference type="ARBA" id="ARBA00006484"/>
    </source>
</evidence>
<name>A0A4R8QHJ5_9PEZI</name>
<dbReference type="InterPro" id="IPR051468">
    <property type="entry name" value="Fungal_SecMetab_SDRs"/>
</dbReference>
<evidence type="ECO:0000256" key="1">
    <source>
        <dbReference type="ARBA" id="ARBA00004127"/>
    </source>
</evidence>